<dbReference type="AlphaFoldDB" id="A0A073KSB8"/>
<dbReference type="OrthoDB" id="2941058at2"/>
<keyword evidence="1" id="KW-1133">Transmembrane helix</keyword>
<name>A0A073KSB8_9BACI</name>
<sequence>MLPQIIMYFFFPITLLATFLLIKNTQKKTLLHFLPAIFSAAIGTLLYVQFLFTNGLNEFVLMIYFAGIALANLFLILVLKLFQSFLSRI</sequence>
<keyword evidence="1" id="KW-0812">Transmembrane</keyword>
<evidence type="ECO:0000313" key="3">
    <source>
        <dbReference type="Proteomes" id="UP000027778"/>
    </source>
</evidence>
<evidence type="ECO:0000313" key="2">
    <source>
        <dbReference type="EMBL" id="KEK25288.1"/>
    </source>
</evidence>
<protein>
    <recommendedName>
        <fullName evidence="4">Sugar ABC transporter ATPase</fullName>
    </recommendedName>
</protein>
<evidence type="ECO:0008006" key="4">
    <source>
        <dbReference type="Google" id="ProtNLM"/>
    </source>
</evidence>
<accession>A0A073KSB8</accession>
<proteinExistence type="predicted"/>
<evidence type="ECO:0000256" key="1">
    <source>
        <dbReference type="SAM" id="Phobius"/>
    </source>
</evidence>
<dbReference type="Proteomes" id="UP000027778">
    <property type="component" value="Unassembled WGS sequence"/>
</dbReference>
<gene>
    <name evidence="2" type="ORF">BAGA_11710</name>
</gene>
<comment type="caution">
    <text evidence="2">The sequence shown here is derived from an EMBL/GenBank/DDBJ whole genome shotgun (WGS) entry which is preliminary data.</text>
</comment>
<feature type="transmembrane region" description="Helical" evidence="1">
    <location>
        <begin position="29"/>
        <end position="50"/>
    </location>
</feature>
<dbReference type="RefSeq" id="WP_033673143.1">
    <property type="nucleotide sequence ID" value="NZ_JOTM01000002.1"/>
</dbReference>
<keyword evidence="1" id="KW-0472">Membrane</keyword>
<keyword evidence="3" id="KW-1185">Reference proteome</keyword>
<dbReference type="EMBL" id="JOTM01000002">
    <property type="protein sequence ID" value="KEK25288.1"/>
    <property type="molecule type" value="Genomic_DNA"/>
</dbReference>
<organism evidence="2 3">
    <name type="scientific">Bacillus gaemokensis</name>
    <dbReference type="NCBI Taxonomy" id="574375"/>
    <lineage>
        <taxon>Bacteria</taxon>
        <taxon>Bacillati</taxon>
        <taxon>Bacillota</taxon>
        <taxon>Bacilli</taxon>
        <taxon>Bacillales</taxon>
        <taxon>Bacillaceae</taxon>
        <taxon>Bacillus</taxon>
        <taxon>Bacillus cereus group</taxon>
    </lineage>
</organism>
<feature type="transmembrane region" description="Helical" evidence="1">
    <location>
        <begin position="62"/>
        <end position="82"/>
    </location>
</feature>
<feature type="transmembrane region" description="Helical" evidence="1">
    <location>
        <begin position="6"/>
        <end position="22"/>
    </location>
</feature>
<reference evidence="2 3" key="1">
    <citation type="submission" date="2014-06" db="EMBL/GenBank/DDBJ databases">
        <title>Draft genome sequence of Bacillus gaemokensis JCM 15801 (MCCC 1A00707).</title>
        <authorList>
            <person name="Lai Q."/>
            <person name="Liu Y."/>
            <person name="Shao Z."/>
        </authorList>
    </citation>
    <scope>NUCLEOTIDE SEQUENCE [LARGE SCALE GENOMIC DNA]</scope>
    <source>
        <strain evidence="2 3">JCM 15801</strain>
    </source>
</reference>